<keyword evidence="2" id="KW-0378">Hydrolase</keyword>
<comment type="caution">
    <text evidence="2">The sequence shown here is derived from an EMBL/GenBank/DDBJ whole genome shotgun (WGS) entry which is preliminary data.</text>
</comment>
<dbReference type="InterPro" id="IPR021345">
    <property type="entry name" value="DUF2961"/>
</dbReference>
<accession>A0ABU2LCC3</accession>
<feature type="compositionally biased region" description="Basic and acidic residues" evidence="1">
    <location>
        <begin position="423"/>
        <end position="455"/>
    </location>
</feature>
<feature type="region of interest" description="Disordered" evidence="1">
    <location>
        <begin position="374"/>
        <end position="398"/>
    </location>
</feature>
<reference evidence="3" key="1">
    <citation type="submission" date="2023-07" db="EMBL/GenBank/DDBJ databases">
        <title>30 novel species of actinomycetes from the DSMZ collection.</title>
        <authorList>
            <person name="Nouioui I."/>
        </authorList>
    </citation>
    <scope>NUCLEOTIDE SEQUENCE [LARGE SCALE GENOMIC DNA]</scope>
    <source>
        <strain evidence="3">DSM 44917</strain>
    </source>
</reference>
<protein>
    <submittedName>
        <fullName evidence="2">Glycoside hydrolase family 172 protein</fullName>
    </submittedName>
</protein>
<feature type="region of interest" description="Disordered" evidence="1">
    <location>
        <begin position="423"/>
        <end position="464"/>
    </location>
</feature>
<dbReference type="Proteomes" id="UP001183388">
    <property type="component" value="Unassembled WGS sequence"/>
</dbReference>
<keyword evidence="3" id="KW-1185">Reference proteome</keyword>
<dbReference type="EMBL" id="JAVREN010000033">
    <property type="protein sequence ID" value="MDT0309231.1"/>
    <property type="molecule type" value="Genomic_DNA"/>
</dbReference>
<feature type="region of interest" description="Disordered" evidence="1">
    <location>
        <begin position="1"/>
        <end position="20"/>
    </location>
</feature>
<dbReference type="Pfam" id="PF11175">
    <property type="entry name" value="DUF2961"/>
    <property type="match status" value="1"/>
</dbReference>
<evidence type="ECO:0000313" key="3">
    <source>
        <dbReference type="Proteomes" id="UP001183388"/>
    </source>
</evidence>
<dbReference type="RefSeq" id="WP_311632187.1">
    <property type="nucleotide sequence ID" value="NZ_JAVREN010000033.1"/>
</dbReference>
<sequence length="464" mass="52794">MSSLDHLTSPRAARTARVSSWDQRGRNQDYWTTPAHSSRVLADIEGPGRITHIWMTQFCRRAFGPGLIDPLEADTVAPVMEIHNALGVNWEEPDPDYYRKVLVRITWDDEEEPAVLVPLGDFFGVGHSMPASYQSALFTVSAKPEESLIFGGSAALNCWAPMPFDRRARIEIVNENDLPLQQYFYIDYELYPEDLPEDTLYFHARWHRSNPCGGWAPDLQTNSPEVNIADLTGEDNYVILDVEGRGHYVGCNLSVHHRQGSWWGEGNDMIWIDDDFLEDGTTLWPPSLHGTGTEDYFNHAWGMQRNAYLYHGAIVHEGDVPGYAVNYRQHVVDPVRFERRIRVSVEHGHGNHLADDWASTAYWYQTLPSPKAVLPPVADRLPVRPATPPRPEPAPRRGAVAEEIAEMRALHAERWRRYQERLAERTRRRGERSLAESEGNVRHSADVRRRYDARTGRSGPSAGA</sequence>
<name>A0ABU2LCC3_9ACTN</name>
<organism evidence="2 3">
    <name type="scientific">Streptomyces boetiae</name>
    <dbReference type="NCBI Taxonomy" id="3075541"/>
    <lineage>
        <taxon>Bacteria</taxon>
        <taxon>Bacillati</taxon>
        <taxon>Actinomycetota</taxon>
        <taxon>Actinomycetes</taxon>
        <taxon>Kitasatosporales</taxon>
        <taxon>Streptomycetaceae</taxon>
        <taxon>Streptomyces</taxon>
    </lineage>
</organism>
<evidence type="ECO:0000313" key="2">
    <source>
        <dbReference type="EMBL" id="MDT0309231.1"/>
    </source>
</evidence>
<evidence type="ECO:0000256" key="1">
    <source>
        <dbReference type="SAM" id="MobiDB-lite"/>
    </source>
</evidence>
<proteinExistence type="predicted"/>
<gene>
    <name evidence="2" type="ORF">RM780_20020</name>
</gene>
<dbReference type="GO" id="GO:0016787">
    <property type="term" value="F:hydrolase activity"/>
    <property type="evidence" value="ECO:0007669"/>
    <property type="project" value="UniProtKB-KW"/>
</dbReference>
<dbReference type="Gene3D" id="2.60.120.1390">
    <property type="match status" value="1"/>
</dbReference>